<sequence>MPNVLPITCMVWNIQGTGSRKKIAALKEVIKTCKPTVIALVETHMGGQHVEKIRKTISYNGHCRVDATGFSGGIWLYWRPEIVNVVPVYEHSQFITVEVSRTGEVPSFFTAVYASPDPTNRRELWFELENFAHTNSCPWMLAGDFNETRSLSKRYGGNSSMAKRCENFDNWIENCELIELEFAGPSYTWAQGNSLETRQSARLD</sequence>
<dbReference type="AlphaFoldDB" id="A0AAW1GPA2"/>
<comment type="caution">
    <text evidence="2">The sequence shown here is derived from an EMBL/GenBank/DDBJ whole genome shotgun (WGS) entry which is preliminary data.</text>
</comment>
<dbReference type="EMBL" id="JBDFQZ010000014">
    <property type="protein sequence ID" value="KAK9666305.1"/>
    <property type="molecule type" value="Genomic_DNA"/>
</dbReference>
<dbReference type="InterPro" id="IPR005135">
    <property type="entry name" value="Endo/exonuclease/phosphatase"/>
</dbReference>
<dbReference type="SUPFAM" id="SSF56219">
    <property type="entry name" value="DNase I-like"/>
    <property type="match status" value="1"/>
</dbReference>
<dbReference type="PANTHER" id="PTHR35218">
    <property type="entry name" value="RNASE H DOMAIN-CONTAINING PROTEIN"/>
    <property type="match status" value="1"/>
</dbReference>
<reference evidence="2" key="1">
    <citation type="submission" date="2024-03" db="EMBL/GenBank/DDBJ databases">
        <title>WGS assembly of Saponaria officinalis var. Norfolk2.</title>
        <authorList>
            <person name="Jenkins J."/>
            <person name="Shu S."/>
            <person name="Grimwood J."/>
            <person name="Barry K."/>
            <person name="Goodstein D."/>
            <person name="Schmutz J."/>
            <person name="Leebens-Mack J."/>
            <person name="Osbourn A."/>
        </authorList>
    </citation>
    <scope>NUCLEOTIDE SEQUENCE [LARGE SCALE GENOMIC DNA]</scope>
    <source>
        <strain evidence="2">JIC</strain>
    </source>
</reference>
<name>A0AAW1GPA2_SAPOF</name>
<protein>
    <recommendedName>
        <fullName evidence="1">Endonuclease/exonuclease/phosphatase domain-containing protein</fullName>
    </recommendedName>
</protein>
<dbReference type="Pfam" id="PF03372">
    <property type="entry name" value="Exo_endo_phos"/>
    <property type="match status" value="1"/>
</dbReference>
<dbReference type="InterPro" id="IPR036691">
    <property type="entry name" value="Endo/exonu/phosph_ase_sf"/>
</dbReference>
<dbReference type="Proteomes" id="UP001443914">
    <property type="component" value="Unassembled WGS sequence"/>
</dbReference>
<organism evidence="2 3">
    <name type="scientific">Saponaria officinalis</name>
    <name type="common">Common soapwort</name>
    <name type="synonym">Lychnis saponaria</name>
    <dbReference type="NCBI Taxonomy" id="3572"/>
    <lineage>
        <taxon>Eukaryota</taxon>
        <taxon>Viridiplantae</taxon>
        <taxon>Streptophyta</taxon>
        <taxon>Embryophyta</taxon>
        <taxon>Tracheophyta</taxon>
        <taxon>Spermatophyta</taxon>
        <taxon>Magnoliopsida</taxon>
        <taxon>eudicotyledons</taxon>
        <taxon>Gunneridae</taxon>
        <taxon>Pentapetalae</taxon>
        <taxon>Caryophyllales</taxon>
        <taxon>Caryophyllaceae</taxon>
        <taxon>Caryophylleae</taxon>
        <taxon>Saponaria</taxon>
    </lineage>
</organism>
<dbReference type="PANTHER" id="PTHR35218:SF9">
    <property type="entry name" value="ENDONUCLEASE_EXONUCLEASE_PHOSPHATASE DOMAIN-CONTAINING PROTEIN"/>
    <property type="match status" value="1"/>
</dbReference>
<evidence type="ECO:0000313" key="2">
    <source>
        <dbReference type="EMBL" id="KAK9666305.1"/>
    </source>
</evidence>
<accession>A0AAW1GPA2</accession>
<dbReference type="GO" id="GO:0003824">
    <property type="term" value="F:catalytic activity"/>
    <property type="evidence" value="ECO:0007669"/>
    <property type="project" value="InterPro"/>
</dbReference>
<proteinExistence type="predicted"/>
<keyword evidence="3" id="KW-1185">Reference proteome</keyword>
<feature type="domain" description="Endonuclease/exonuclease/phosphatase" evidence="1">
    <location>
        <begin position="10"/>
        <end position="150"/>
    </location>
</feature>
<gene>
    <name evidence="2" type="ORF">RND81_14G175900</name>
</gene>
<dbReference type="Gene3D" id="3.60.10.10">
    <property type="entry name" value="Endonuclease/exonuclease/phosphatase"/>
    <property type="match status" value="1"/>
</dbReference>
<evidence type="ECO:0000259" key="1">
    <source>
        <dbReference type="Pfam" id="PF03372"/>
    </source>
</evidence>
<evidence type="ECO:0000313" key="3">
    <source>
        <dbReference type="Proteomes" id="UP001443914"/>
    </source>
</evidence>